<dbReference type="OrthoDB" id="4109973at2759"/>
<evidence type="ECO:0000256" key="3">
    <source>
        <dbReference type="ARBA" id="ARBA00023015"/>
    </source>
</evidence>
<name>A0A7R8AKS8_9EURO</name>
<reference evidence="8" key="2">
    <citation type="submission" date="2021-02" db="EMBL/GenBank/DDBJ databases">
        <title>Aspergillus puulaauensis MK2 genome sequence.</title>
        <authorList>
            <person name="Futagami T."/>
            <person name="Mori K."/>
            <person name="Kadooka C."/>
            <person name="Tanaka T."/>
        </authorList>
    </citation>
    <scope>NUCLEOTIDE SEQUENCE</scope>
    <source>
        <strain evidence="8">MK2</strain>
    </source>
</reference>
<evidence type="ECO:0000256" key="5">
    <source>
        <dbReference type="ARBA" id="ARBA00023163"/>
    </source>
</evidence>
<evidence type="ECO:0000256" key="6">
    <source>
        <dbReference type="ARBA" id="ARBA00023242"/>
    </source>
</evidence>
<feature type="region of interest" description="Disordered" evidence="7">
    <location>
        <begin position="667"/>
        <end position="696"/>
    </location>
</feature>
<dbReference type="GO" id="GO:0005634">
    <property type="term" value="C:nucleus"/>
    <property type="evidence" value="ECO:0007669"/>
    <property type="project" value="UniProtKB-SubCell"/>
</dbReference>
<proteinExistence type="predicted"/>
<dbReference type="RefSeq" id="XP_041554750.1">
    <property type="nucleotide sequence ID" value="XM_041701912.1"/>
</dbReference>
<feature type="region of interest" description="Disordered" evidence="7">
    <location>
        <begin position="793"/>
        <end position="813"/>
    </location>
</feature>
<dbReference type="Gene3D" id="4.10.240.10">
    <property type="entry name" value="Zn(2)-C6 fungal-type DNA-binding domain"/>
    <property type="match status" value="1"/>
</dbReference>
<keyword evidence="4" id="KW-0238">DNA-binding</keyword>
<dbReference type="InterPro" id="IPR051089">
    <property type="entry name" value="prtT"/>
</dbReference>
<keyword evidence="6" id="KW-0539">Nucleus</keyword>
<dbReference type="Proteomes" id="UP000654913">
    <property type="component" value="Chromosome 3"/>
</dbReference>
<accession>A0A7R8AKS8</accession>
<evidence type="ECO:0000256" key="1">
    <source>
        <dbReference type="ARBA" id="ARBA00004123"/>
    </source>
</evidence>
<dbReference type="AlphaFoldDB" id="A0A7R8AKS8"/>
<evidence type="ECO:0000256" key="7">
    <source>
        <dbReference type="SAM" id="MobiDB-lite"/>
    </source>
</evidence>
<dbReference type="EMBL" id="AP024445">
    <property type="protein sequence ID" value="BCS22556.1"/>
    <property type="molecule type" value="Genomic_DNA"/>
</dbReference>
<keyword evidence="5" id="KW-0804">Transcription</keyword>
<dbReference type="GeneID" id="64972561"/>
<dbReference type="CDD" id="cd12148">
    <property type="entry name" value="fungal_TF_MHR"/>
    <property type="match status" value="1"/>
</dbReference>
<keyword evidence="9" id="KW-1185">Reference proteome</keyword>
<keyword evidence="3" id="KW-0805">Transcription regulation</keyword>
<gene>
    <name evidence="8" type="ORF">APUU_30781S</name>
</gene>
<dbReference type="GO" id="GO:0000976">
    <property type="term" value="F:transcription cis-regulatory region binding"/>
    <property type="evidence" value="ECO:0007669"/>
    <property type="project" value="TreeGrafter"/>
</dbReference>
<dbReference type="KEGG" id="apuu:APUU_30781S"/>
<dbReference type="InterPro" id="IPR036864">
    <property type="entry name" value="Zn2-C6_fun-type_DNA-bd_sf"/>
</dbReference>
<sequence>MAILNSCRVAKAKCELVTGRPQCRRCFLSSAACVFPPSRRGRVKGSKNRRTLDKLRDEQALSSWLRAQTQPVLGVETSTTSQSLLTPESGLYGRGNAEAISDVRDSSGNNLTAGSQCEIDLDDSVSREASYGSRGTILSPSEPEKILHIPGKLPIEKGKSHEVANDAKGLQDPLWAMAGLAERGWDLHGIHGHQSNSVEPPASRTSPGLPVEEARLLRKWKTKDLQEIEKEHSRYYEHGLSGSKCDVAPDLDPIQRGLVTKQRPKDLFEAYFDMINPQWAVLDPTIHTVEYVSARSALLTTTILAVGATALSQLPDSPKWQATEALRLHAHTQNLKLVVFAAGARSIEIVQAQIILSRWGVSPSSRLDEQRWMHAAMVPRMAAEIGLSLSLRYDEDGCDTAEAEKLRNNNCRTRAFMIINEHRFASFAGRHPMDLAPFELDNNELDTVTHLYWGPSCISLAALYHLFLFDKDVRRRLEQYQSGPGAGLSIDAELEHVKSYTEKWIQEWCHTEGKSHLNWHLSHDALSCWLLLAVHLARRRTQLCNASQISHRRQQEQQRLLLGLCTRLFAESLKAPGAVRTTHRAGIFPFAASILLRLGGKRDLVLRTALHMAGEPGKPHVPTFVRQSGTQMLVMLCKTHLSRAPTPMPQAPIGPDHGQPHLVEEELEAGGSQGSQAHEPMLSNRDIHGSQTTEGGIFPSFNLPEFPYVPNPDLPQMQVQGSLLLPPSPLGDPAQWGLADLENWIGTTTLSEPLQESGNYAPMQVTSVGLPFDSMAPCRVPLEDPHTEVTWNRDDLSPANTFPTAPGVSTTRGNTANEQREYLLSAVDHLKQLVSLIQ</sequence>
<reference evidence="8" key="1">
    <citation type="submission" date="2021-01" db="EMBL/GenBank/DDBJ databases">
        <authorList>
            <consortium name="Aspergillus puulaauensis MK2 genome sequencing consortium"/>
            <person name="Kazuki M."/>
            <person name="Futagami T."/>
        </authorList>
    </citation>
    <scope>NUCLEOTIDE SEQUENCE</scope>
    <source>
        <strain evidence="8">MK2</strain>
    </source>
</reference>
<dbReference type="GO" id="GO:0000981">
    <property type="term" value="F:DNA-binding transcription factor activity, RNA polymerase II-specific"/>
    <property type="evidence" value="ECO:0007669"/>
    <property type="project" value="InterPro"/>
</dbReference>
<organism evidence="8 9">
    <name type="scientific">Aspergillus puulaauensis</name>
    <dbReference type="NCBI Taxonomy" id="1220207"/>
    <lineage>
        <taxon>Eukaryota</taxon>
        <taxon>Fungi</taxon>
        <taxon>Dikarya</taxon>
        <taxon>Ascomycota</taxon>
        <taxon>Pezizomycotina</taxon>
        <taxon>Eurotiomycetes</taxon>
        <taxon>Eurotiomycetidae</taxon>
        <taxon>Eurotiales</taxon>
        <taxon>Aspergillaceae</taxon>
        <taxon>Aspergillus</taxon>
    </lineage>
</organism>
<dbReference type="GO" id="GO:0008270">
    <property type="term" value="F:zinc ion binding"/>
    <property type="evidence" value="ECO:0007669"/>
    <property type="project" value="InterPro"/>
</dbReference>
<keyword evidence="2" id="KW-0862">Zinc</keyword>
<evidence type="ECO:0000256" key="2">
    <source>
        <dbReference type="ARBA" id="ARBA00022833"/>
    </source>
</evidence>
<evidence type="ECO:0000313" key="9">
    <source>
        <dbReference type="Proteomes" id="UP000654913"/>
    </source>
</evidence>
<evidence type="ECO:0000256" key="4">
    <source>
        <dbReference type="ARBA" id="ARBA00023125"/>
    </source>
</evidence>
<dbReference type="PANTHER" id="PTHR31845:SF17">
    <property type="entry name" value="ZN(II)2CYS6 TRANSCRIPTION FACTOR (EUROFUNG)"/>
    <property type="match status" value="1"/>
</dbReference>
<dbReference type="PANTHER" id="PTHR31845">
    <property type="entry name" value="FINGER DOMAIN PROTEIN, PUTATIVE-RELATED"/>
    <property type="match status" value="1"/>
</dbReference>
<evidence type="ECO:0008006" key="10">
    <source>
        <dbReference type="Google" id="ProtNLM"/>
    </source>
</evidence>
<protein>
    <recommendedName>
        <fullName evidence="10">Transcription factor domain-containing protein</fullName>
    </recommendedName>
</protein>
<evidence type="ECO:0000313" key="8">
    <source>
        <dbReference type="EMBL" id="BCS22556.1"/>
    </source>
</evidence>
<comment type="subcellular location">
    <subcellularLocation>
        <location evidence="1">Nucleus</location>
    </subcellularLocation>
</comment>
<feature type="compositionally biased region" description="Polar residues" evidence="7">
    <location>
        <begin position="798"/>
        <end position="813"/>
    </location>
</feature>